<sequence length="61" mass="6825">MDEDVPAKRPAYAIGQDISTFSVGDLDETIALLKAEIERLERARESKDSTRNAAEALFRRS</sequence>
<evidence type="ECO:0000256" key="1">
    <source>
        <dbReference type="SAM" id="Coils"/>
    </source>
</evidence>
<feature type="coiled-coil region" evidence="1">
    <location>
        <begin position="23"/>
        <end position="60"/>
    </location>
</feature>
<dbReference type="EMBL" id="BMIF01000003">
    <property type="protein sequence ID" value="GGA60784.1"/>
    <property type="molecule type" value="Genomic_DNA"/>
</dbReference>
<proteinExistence type="predicted"/>
<dbReference type="Pfam" id="PF06698">
    <property type="entry name" value="DUF1192"/>
    <property type="match status" value="1"/>
</dbReference>
<comment type="caution">
    <text evidence="2">The sequence shown here is derived from an EMBL/GenBank/DDBJ whole genome shotgun (WGS) entry which is preliminary data.</text>
</comment>
<reference evidence="2" key="1">
    <citation type="journal article" date="2014" name="Int. J. Syst. Evol. Microbiol.">
        <title>Complete genome sequence of Corynebacterium casei LMG S-19264T (=DSM 44701T), isolated from a smear-ripened cheese.</title>
        <authorList>
            <consortium name="US DOE Joint Genome Institute (JGI-PGF)"/>
            <person name="Walter F."/>
            <person name="Albersmeier A."/>
            <person name="Kalinowski J."/>
            <person name="Ruckert C."/>
        </authorList>
    </citation>
    <scope>NUCLEOTIDE SEQUENCE</scope>
    <source>
        <strain evidence="2">CGMCC 1.15320</strain>
    </source>
</reference>
<name>A0A916RL45_9HYPH</name>
<accession>A0A916RL45</accession>
<evidence type="ECO:0008006" key="4">
    <source>
        <dbReference type="Google" id="ProtNLM"/>
    </source>
</evidence>
<keyword evidence="1" id="KW-0175">Coiled coil</keyword>
<dbReference type="AlphaFoldDB" id="A0A916RL45"/>
<dbReference type="Proteomes" id="UP000636264">
    <property type="component" value="Unassembled WGS sequence"/>
</dbReference>
<dbReference type="RefSeq" id="WP_188720166.1">
    <property type="nucleotide sequence ID" value="NZ_BMIF01000003.1"/>
</dbReference>
<protein>
    <recommendedName>
        <fullName evidence="4">DUF1192 domain-containing protein</fullName>
    </recommendedName>
</protein>
<evidence type="ECO:0000313" key="3">
    <source>
        <dbReference type="Proteomes" id="UP000636264"/>
    </source>
</evidence>
<dbReference type="InterPro" id="IPR009579">
    <property type="entry name" value="DUF1192"/>
</dbReference>
<keyword evidence="3" id="KW-1185">Reference proteome</keyword>
<gene>
    <name evidence="2" type="ORF">GCM10011385_13100</name>
</gene>
<organism evidence="2 3">
    <name type="scientific">Nitratireductor aestuarii</name>
    <dbReference type="NCBI Taxonomy" id="1735103"/>
    <lineage>
        <taxon>Bacteria</taxon>
        <taxon>Pseudomonadati</taxon>
        <taxon>Pseudomonadota</taxon>
        <taxon>Alphaproteobacteria</taxon>
        <taxon>Hyphomicrobiales</taxon>
        <taxon>Phyllobacteriaceae</taxon>
        <taxon>Nitratireductor</taxon>
    </lineage>
</organism>
<evidence type="ECO:0000313" key="2">
    <source>
        <dbReference type="EMBL" id="GGA60784.1"/>
    </source>
</evidence>
<reference evidence="2" key="2">
    <citation type="submission" date="2020-09" db="EMBL/GenBank/DDBJ databases">
        <authorList>
            <person name="Sun Q."/>
            <person name="Zhou Y."/>
        </authorList>
    </citation>
    <scope>NUCLEOTIDE SEQUENCE</scope>
    <source>
        <strain evidence="2">CGMCC 1.15320</strain>
    </source>
</reference>